<reference evidence="1 2" key="1">
    <citation type="submission" date="2017-05" db="EMBL/GenBank/DDBJ databases">
        <authorList>
            <person name="Varghese N."/>
            <person name="Submissions S."/>
        </authorList>
    </citation>
    <scope>NUCLEOTIDE SEQUENCE [LARGE SCALE GENOMIC DNA]</scope>
    <source>
        <strain evidence="1 2">DSM 46834</strain>
    </source>
</reference>
<dbReference type="Proteomes" id="UP000317484">
    <property type="component" value="Unassembled WGS sequence"/>
</dbReference>
<evidence type="ECO:0000313" key="2">
    <source>
        <dbReference type="Proteomes" id="UP000317484"/>
    </source>
</evidence>
<protein>
    <recommendedName>
        <fullName evidence="3">GlcNAc-PI de-N-acetylase</fullName>
    </recommendedName>
</protein>
<accession>A0A521FVT0</accession>
<sequence>MSDVTFYVGAHTDDVLLFRGENLFTDLHTPDVRTVHVVLTADDAGRTDGWWEAHEAACIESMAGTLTPGEPMSDRATVNGHSIQRFSGPTWVVYGMRVPDGNVDGEGFQSTGFRTLGKLRSGAIASLAAIDGSTTYDGWDDFVTTLRGIVSSERGATERPWITTADHDRALNPGDHPDHYAGAEAVLEFAEADGLKREWWVSYDVRDREANLVGRPLDIKWFLFRLYGWKNDELIGAPPNEEEWDWWGARSYARTEGDG</sequence>
<dbReference type="EMBL" id="FXTJ01000019">
    <property type="protein sequence ID" value="SMO99801.1"/>
    <property type="molecule type" value="Genomic_DNA"/>
</dbReference>
<proteinExistence type="predicted"/>
<dbReference type="RefSeq" id="WP_142461202.1">
    <property type="nucleotide sequence ID" value="NZ_FXTJ01000019.1"/>
</dbReference>
<evidence type="ECO:0000313" key="1">
    <source>
        <dbReference type="EMBL" id="SMO99801.1"/>
    </source>
</evidence>
<gene>
    <name evidence="1" type="ORF">SAMN06273567_11925</name>
</gene>
<name>A0A521FVT0_9ACTN</name>
<dbReference type="AlphaFoldDB" id="A0A521FVT0"/>
<evidence type="ECO:0008006" key="3">
    <source>
        <dbReference type="Google" id="ProtNLM"/>
    </source>
</evidence>
<keyword evidence="2" id="KW-1185">Reference proteome</keyword>
<organism evidence="1 2">
    <name type="scientific">Geodermatophilus aquaeductus</name>
    <dbReference type="NCBI Taxonomy" id="1564161"/>
    <lineage>
        <taxon>Bacteria</taxon>
        <taxon>Bacillati</taxon>
        <taxon>Actinomycetota</taxon>
        <taxon>Actinomycetes</taxon>
        <taxon>Geodermatophilales</taxon>
        <taxon>Geodermatophilaceae</taxon>
        <taxon>Geodermatophilus</taxon>
    </lineage>
</organism>